<dbReference type="EMBL" id="CP003539">
    <property type="protein sequence ID" value="AFX98743.1"/>
    <property type="molecule type" value="Genomic_DNA"/>
</dbReference>
<gene>
    <name evidence="1" type="ORF">A1OE_552</name>
</gene>
<dbReference type="Proteomes" id="UP000010077">
    <property type="component" value="Chromosome"/>
</dbReference>
<accession>K7Z406</accession>
<name>K7Z406_9PROT</name>
<dbReference type="AlphaFoldDB" id="K7Z406"/>
<evidence type="ECO:0000313" key="1">
    <source>
        <dbReference type="EMBL" id="AFX98743.1"/>
    </source>
</evidence>
<dbReference type="KEGG" id="thal:A1OE_552"/>
<keyword evidence="2" id="KW-1185">Reference proteome</keyword>
<dbReference type="HOGENOM" id="CLU_3341667_0_0_5"/>
<organism evidence="1 2">
    <name type="scientific">Candidatus Endolissoclinum faulkneri L2</name>
    <dbReference type="NCBI Taxonomy" id="1193729"/>
    <lineage>
        <taxon>Bacteria</taxon>
        <taxon>Pseudomonadati</taxon>
        <taxon>Pseudomonadota</taxon>
        <taxon>Alphaproteobacteria</taxon>
        <taxon>Rhodospirillales</taxon>
        <taxon>Rhodospirillaceae</taxon>
        <taxon>Candidatus Endolissoclinum</taxon>
    </lineage>
</organism>
<proteinExistence type="predicted"/>
<reference evidence="1 2" key="1">
    <citation type="journal article" date="2012" name="Proc. Natl. Acad. Sci. U.S.A.">
        <title>Genome streamlining and chemical defense in a coral reef symbiosis.</title>
        <authorList>
            <person name="Kwan J.C."/>
            <person name="Donia M.S."/>
            <person name="Han A.W."/>
            <person name="Hirose E."/>
            <person name="Haygood M.G."/>
            <person name="Schmidt E.W."/>
        </authorList>
    </citation>
    <scope>NUCLEOTIDE SEQUENCE [LARGE SCALE GENOMIC DNA]</scope>
    <source>
        <strain evidence="1 2">L2</strain>
    </source>
</reference>
<sequence length="37" mass="4443">MSKLYFYNLLLQINSYNFVNYFCLTVDNNQLFSVLIS</sequence>
<protein>
    <submittedName>
        <fullName evidence="1">Uncharacterized protein</fullName>
    </submittedName>
</protein>
<evidence type="ECO:0000313" key="2">
    <source>
        <dbReference type="Proteomes" id="UP000010077"/>
    </source>
</evidence>